<gene>
    <name evidence="1" type="ORF">KCTCHS21_49640</name>
</gene>
<dbReference type="Proteomes" id="UP000289856">
    <property type="component" value="Chromosome"/>
</dbReference>
<reference evidence="1 2" key="1">
    <citation type="submission" date="2019-01" db="EMBL/GenBank/DDBJ databases">
        <title>Complete genome sequence of Cohnella hallensis HS21 isolated from Korean fir (Abies koreana) rhizospheric soil.</title>
        <authorList>
            <person name="Jiang L."/>
            <person name="Kang S.W."/>
            <person name="Kim S."/>
            <person name="Jung J."/>
            <person name="Kim C.Y."/>
            <person name="Kim D.H."/>
            <person name="Kim S.W."/>
            <person name="Lee J."/>
        </authorList>
    </citation>
    <scope>NUCLEOTIDE SEQUENCE [LARGE SCALE GENOMIC DNA]</scope>
    <source>
        <strain evidence="1 2">HS21</strain>
    </source>
</reference>
<dbReference type="InterPro" id="IPR016024">
    <property type="entry name" value="ARM-type_fold"/>
</dbReference>
<protein>
    <submittedName>
        <fullName evidence="1">Uncharacterized protein</fullName>
    </submittedName>
</protein>
<evidence type="ECO:0000313" key="2">
    <source>
        <dbReference type="Proteomes" id="UP000289856"/>
    </source>
</evidence>
<dbReference type="Gene3D" id="1.25.10.10">
    <property type="entry name" value="Leucine-rich Repeat Variant"/>
    <property type="match status" value="1"/>
</dbReference>
<dbReference type="AlphaFoldDB" id="A0A3T1DCA4"/>
<dbReference type="KEGG" id="cohn:KCTCHS21_49640"/>
<evidence type="ECO:0000313" key="1">
    <source>
        <dbReference type="EMBL" id="BBI35565.1"/>
    </source>
</evidence>
<organism evidence="1 2">
    <name type="scientific">Cohnella abietis</name>
    <dbReference type="NCBI Taxonomy" id="2507935"/>
    <lineage>
        <taxon>Bacteria</taxon>
        <taxon>Bacillati</taxon>
        <taxon>Bacillota</taxon>
        <taxon>Bacilli</taxon>
        <taxon>Bacillales</taxon>
        <taxon>Paenibacillaceae</taxon>
        <taxon>Cohnella</taxon>
    </lineage>
</organism>
<sequence length="1121" mass="127157">MIFKRDLLDKKNLLKEIDTLGYSDRMNRIALLGINHNGSIQYSNLLSSLLEGGAYEAHLALTGASVTQDASIVLLALKHPMASVRNHAAGLLAKVATDSDIEREILHLSYDCRRKLLRSISLINRQQLAERLLPVVYARWGAKETSILIPVCSKETASKWIVDIGYVIRDWDKLASRHLDVVAEYFKTTLESAPLRQKEYVWWRFSSAIEMLCRLKADLVLECAMNHGPMGIIHPTLKKHLGTLVRINPDAVYKLLTQIETRSDLITHGVPAGILKRRKYLSMDQWIGIAKLLVDSPLHLAKLLHCFAPSSRTVLFESVYEEEKRKERIFPETLLNQLPHTLRDKEATRMLGLREIYDSREKTIRINACRSIHHSREMLERAAQVSSADERAIALAQLIKSTALSRQGVNETLVYLGRIKNDQDPVRYAVFTELSNSPASIYTDENIKELTLLVDSVIEARDSSYATKAATQKLAFVIMRYNAVNPQSEIFKFSLRTIIKLAKQNGHLTLPSFQESLPRGIEKIIFDEIYPLVVEANKRENYNFVISLANSFGKRSFNLLKLQNLLKEATKANTDSIAIQATRLWLAPHKTRDERVKELITLDKSFITINSVFLHLHLKRQEWLDPFISGAAIKGRFLSGKTIHLVPAMHGFNKWLPRQQKSLSTLLETIAFDPKRSLVERSKVIKTMAIMPDLCPEKILKLLKDDEVSVVEAALYALSLVEEPETALPILLNNLDGDRARVAMYSIPRCIRRVNPVLLTSMLKQLLDRDKLKITVRKEAIRLLGTYRSSDSIPLLMSELEKTNSHKDVIIAVGHAARQFLDDERGWNIMNAMASSSQSDIAKSLLFQQPNELPVDYRAQYLELIIKIASHSDVDVGRYAFNCMVNWTNGSEEIIATATAKTIVDLDDSARWAAAMNTLIETGRDGKVNEFIIEVFKNLAGAKISDDWHANAKRDLPHRQRLLKFIDKLISLPQNTRVNLTPLYKGIIDCLESNDTLKHVVMKLYIASIDWNKLEESVDYLNRIVYCISNHPHLLGDTYKLVAQNLKNSKGYWNPEAVLEIVEVICSGGSNESQFIGLSLLEVAGSILLWSPECVHLLKLYRNHENIEICSRALDIWIAIE</sequence>
<accession>A0A3T1DCA4</accession>
<dbReference type="OrthoDB" id="2077833at2"/>
<name>A0A3T1DCA4_9BACL</name>
<proteinExistence type="predicted"/>
<dbReference type="SUPFAM" id="SSF48371">
    <property type="entry name" value="ARM repeat"/>
    <property type="match status" value="1"/>
</dbReference>
<keyword evidence="2" id="KW-1185">Reference proteome</keyword>
<dbReference type="RefSeq" id="WP_130614347.1">
    <property type="nucleotide sequence ID" value="NZ_AP019400.1"/>
</dbReference>
<dbReference type="EMBL" id="AP019400">
    <property type="protein sequence ID" value="BBI35565.1"/>
    <property type="molecule type" value="Genomic_DNA"/>
</dbReference>
<dbReference type="InterPro" id="IPR011989">
    <property type="entry name" value="ARM-like"/>
</dbReference>